<dbReference type="PROSITE" id="PS00755">
    <property type="entry name" value="SECY_1"/>
    <property type="match status" value="1"/>
</dbReference>
<dbReference type="Proteomes" id="UP000224567">
    <property type="component" value="Unassembled WGS sequence"/>
</dbReference>
<accession>A0A2G2WBJ7</accession>
<evidence type="ECO:0000256" key="9">
    <source>
        <dbReference type="ARBA" id="ARBA00023136"/>
    </source>
</evidence>
<dbReference type="PANTHER" id="PTHR46604">
    <property type="entry name" value="PROTEIN MID1-COMPLEMENTING ACTIVITY 1"/>
    <property type="match status" value="1"/>
</dbReference>
<feature type="compositionally biased region" description="Basic and acidic residues" evidence="10">
    <location>
        <begin position="135"/>
        <end position="148"/>
    </location>
</feature>
<evidence type="ECO:0000256" key="1">
    <source>
        <dbReference type="ARBA" id="ARBA00004127"/>
    </source>
</evidence>
<evidence type="ECO:0000256" key="3">
    <source>
        <dbReference type="ARBA" id="ARBA00005751"/>
    </source>
</evidence>
<gene>
    <name evidence="13" type="ORF">CQW23_16597</name>
</gene>
<evidence type="ECO:0000256" key="2">
    <source>
        <dbReference type="ARBA" id="ARBA00004454"/>
    </source>
</evidence>
<feature type="domain" description="MCAfunc" evidence="12">
    <location>
        <begin position="70"/>
        <end position="116"/>
    </location>
</feature>
<comment type="caution">
    <text evidence="13">The sequence shown here is derived from an EMBL/GenBank/DDBJ whole genome shotgun (WGS) entry which is preliminary data.</text>
</comment>
<sequence>MPDGGKMVKHSKYKSSVKVNEEIGNLKARAYDDQCKANCHKTIVFGWFSEPQLSSVANIAQLTGTDAVRLIGMIVKAATTARIHKTNCRQFAQHLKLIRNLLEQLKITELKSGPTPEKPNLRPDTKPENAPSGDKATETLNKDLRTRTLKEDKKDKSLDVGSNGSSLFTSATSISDLTKKDTCTYMKFRREELESVLPEGLPTGMLKEFNDSMRDALLIRQSFLDLRDNFRRVVDPTLQSNAKGVFFKLVYAPSLKQNKSRSRSSYLTSLSSHQNLNLYGSQLPLYGIHSTIGAKFFYWMRVILASNRGTVVELGITPIMTSGMVMQLLAGSKIIQVDNNVREDQALLNSAQKLLGILVAVGEAVPYVLSGMYGSVSQLGVGNAIRSHRRIASKGHHRSAEKKLSSKIWDEMVSNDEEEESEEEEEEEEDEEYFPGPLTKFQMPLKEALNSLRTSTKGKVLRNGRMRTTGND</sequence>
<dbReference type="Pfam" id="PF19584">
    <property type="entry name" value="MCAfunc"/>
    <property type="match status" value="1"/>
</dbReference>
<feature type="region of interest" description="Disordered" evidence="10">
    <location>
        <begin position="391"/>
        <end position="472"/>
    </location>
</feature>
<keyword evidence="8" id="KW-0811">Translocation</keyword>
<keyword evidence="6" id="KW-0653">Protein transport</keyword>
<evidence type="ECO:0000313" key="13">
    <source>
        <dbReference type="EMBL" id="PHT42572.1"/>
    </source>
</evidence>
<reference evidence="13 14" key="1">
    <citation type="journal article" date="2017" name="Genome Biol.">
        <title>New reference genome sequences of hot pepper reveal the massive evolution of plant disease-resistance genes by retroduplication.</title>
        <authorList>
            <person name="Kim S."/>
            <person name="Park J."/>
            <person name="Yeom S.I."/>
            <person name="Kim Y.M."/>
            <person name="Seo E."/>
            <person name="Kim K.T."/>
            <person name="Kim M.S."/>
            <person name="Lee J.M."/>
            <person name="Cheong K."/>
            <person name="Shin H.S."/>
            <person name="Kim S.B."/>
            <person name="Han K."/>
            <person name="Lee J."/>
            <person name="Park M."/>
            <person name="Lee H.A."/>
            <person name="Lee H.Y."/>
            <person name="Lee Y."/>
            <person name="Oh S."/>
            <person name="Lee J.H."/>
            <person name="Choi E."/>
            <person name="Choi E."/>
            <person name="Lee S.E."/>
            <person name="Jeon J."/>
            <person name="Kim H."/>
            <person name="Choi G."/>
            <person name="Song H."/>
            <person name="Lee J."/>
            <person name="Lee S.C."/>
            <person name="Kwon J.K."/>
            <person name="Lee H.Y."/>
            <person name="Koo N."/>
            <person name="Hong Y."/>
            <person name="Kim R.W."/>
            <person name="Kang W.H."/>
            <person name="Huh J.H."/>
            <person name="Kang B.C."/>
            <person name="Yang T.J."/>
            <person name="Lee Y.H."/>
            <person name="Bennetzen J.L."/>
            <person name="Choi D."/>
        </authorList>
    </citation>
    <scope>NUCLEOTIDE SEQUENCE [LARGE SCALE GENOMIC DNA]</scope>
    <source>
        <strain evidence="14">cv. PBC81</strain>
    </source>
</reference>
<comment type="subcellular location">
    <subcellularLocation>
        <location evidence="1">Endomembrane system</location>
        <topology evidence="1">Multi-pass membrane protein</topology>
    </subcellularLocation>
    <subcellularLocation>
        <location evidence="2">Plastid</location>
        <location evidence="2">Chloroplast thylakoid membrane</location>
        <topology evidence="2">Multi-pass membrane protein</topology>
    </subcellularLocation>
</comment>
<keyword evidence="5" id="KW-0812">Transmembrane</keyword>
<dbReference type="AlphaFoldDB" id="A0A2G2WBJ7"/>
<evidence type="ECO:0000256" key="10">
    <source>
        <dbReference type="SAM" id="MobiDB-lite"/>
    </source>
</evidence>
<keyword evidence="14" id="KW-1185">Reference proteome</keyword>
<evidence type="ECO:0000256" key="8">
    <source>
        <dbReference type="ARBA" id="ARBA00023010"/>
    </source>
</evidence>
<feature type="region of interest" description="Disordered" evidence="10">
    <location>
        <begin position="109"/>
        <end position="148"/>
    </location>
</feature>
<feature type="domain" description="Translocon Sec61/SecY plug" evidence="11">
    <location>
        <begin position="281"/>
        <end position="309"/>
    </location>
</feature>
<dbReference type="InterPro" id="IPR002208">
    <property type="entry name" value="SecY/SEC61-alpha"/>
</dbReference>
<name>A0A2G2WBJ7_CAPBA</name>
<dbReference type="EMBL" id="MLFT02000007">
    <property type="protein sequence ID" value="PHT42572.1"/>
    <property type="molecule type" value="Genomic_DNA"/>
</dbReference>
<dbReference type="GO" id="GO:0015031">
    <property type="term" value="P:protein transport"/>
    <property type="evidence" value="ECO:0007669"/>
    <property type="project" value="UniProtKB-KW"/>
</dbReference>
<evidence type="ECO:0000256" key="4">
    <source>
        <dbReference type="ARBA" id="ARBA00022448"/>
    </source>
</evidence>
<evidence type="ECO:0000256" key="7">
    <source>
        <dbReference type="ARBA" id="ARBA00022989"/>
    </source>
</evidence>
<feature type="compositionally biased region" description="Basic residues" evidence="10">
    <location>
        <begin position="391"/>
        <end position="400"/>
    </location>
</feature>
<dbReference type="Gene3D" id="1.10.3370.10">
    <property type="entry name" value="SecY subunit domain"/>
    <property type="match status" value="1"/>
</dbReference>
<keyword evidence="7" id="KW-1133">Transmembrane helix</keyword>
<dbReference type="PANTHER" id="PTHR46604:SF10">
    <property type="entry name" value="CELL NUMBER REGULATOR 13-LIKE"/>
    <property type="match status" value="1"/>
</dbReference>
<proteinExistence type="inferred from homology"/>
<feature type="compositionally biased region" description="Acidic residues" evidence="10">
    <location>
        <begin position="413"/>
        <end position="433"/>
    </location>
</feature>
<feature type="compositionally biased region" description="Basic and acidic residues" evidence="10">
    <location>
        <begin position="401"/>
        <end position="410"/>
    </location>
</feature>
<evidence type="ECO:0000256" key="6">
    <source>
        <dbReference type="ARBA" id="ARBA00022927"/>
    </source>
</evidence>
<reference evidence="14" key="2">
    <citation type="journal article" date="2017" name="J. Anim. Genet.">
        <title>Multiple reference genome sequences of hot pepper reveal the massive evolution of plant disease resistance genes by retroduplication.</title>
        <authorList>
            <person name="Kim S."/>
            <person name="Park J."/>
            <person name="Yeom S.-I."/>
            <person name="Kim Y.-M."/>
            <person name="Seo E."/>
            <person name="Kim K.-T."/>
            <person name="Kim M.-S."/>
            <person name="Lee J.M."/>
            <person name="Cheong K."/>
            <person name="Shin H.-S."/>
            <person name="Kim S.-B."/>
            <person name="Han K."/>
            <person name="Lee J."/>
            <person name="Park M."/>
            <person name="Lee H.-A."/>
            <person name="Lee H.-Y."/>
            <person name="Lee Y."/>
            <person name="Oh S."/>
            <person name="Lee J.H."/>
            <person name="Choi E."/>
            <person name="Choi E."/>
            <person name="Lee S.E."/>
            <person name="Jeon J."/>
            <person name="Kim H."/>
            <person name="Choi G."/>
            <person name="Song H."/>
            <person name="Lee J."/>
            <person name="Lee S.-C."/>
            <person name="Kwon J.-K."/>
            <person name="Lee H.-Y."/>
            <person name="Koo N."/>
            <person name="Hong Y."/>
            <person name="Kim R.W."/>
            <person name="Kang W.-H."/>
            <person name="Huh J.H."/>
            <person name="Kang B.-C."/>
            <person name="Yang T.-J."/>
            <person name="Lee Y.-H."/>
            <person name="Bennetzen J.L."/>
            <person name="Choi D."/>
        </authorList>
    </citation>
    <scope>NUCLEOTIDE SEQUENCE [LARGE SCALE GENOMIC DNA]</scope>
    <source>
        <strain evidence="14">cv. PBC81</strain>
    </source>
</reference>
<dbReference type="GO" id="GO:0009535">
    <property type="term" value="C:chloroplast thylakoid membrane"/>
    <property type="evidence" value="ECO:0007669"/>
    <property type="project" value="UniProtKB-SubCell"/>
</dbReference>
<dbReference type="Pfam" id="PF10559">
    <property type="entry name" value="Plug_translocon"/>
    <property type="match status" value="1"/>
</dbReference>
<dbReference type="InterPro" id="IPR030659">
    <property type="entry name" value="SecY_CS"/>
</dbReference>
<dbReference type="OrthoDB" id="420669at2759"/>
<evidence type="ECO:0000259" key="12">
    <source>
        <dbReference type="Pfam" id="PF19584"/>
    </source>
</evidence>
<evidence type="ECO:0000256" key="5">
    <source>
        <dbReference type="ARBA" id="ARBA00022692"/>
    </source>
</evidence>
<protein>
    <submittedName>
        <fullName evidence="13">Protein transport protein Sec61 subunit alpha</fullName>
    </submittedName>
</protein>
<comment type="similarity">
    <text evidence="3">Belongs to the SecY/SEC61-alpha family.</text>
</comment>
<dbReference type="InterPro" id="IPR019561">
    <property type="entry name" value="Translocon_Sec61/SecY_plug_dom"/>
</dbReference>
<dbReference type="Pfam" id="PF00344">
    <property type="entry name" value="SecY"/>
    <property type="match status" value="1"/>
</dbReference>
<keyword evidence="4" id="KW-0813">Transport</keyword>
<dbReference type="InterPro" id="IPR045766">
    <property type="entry name" value="MCAfunc"/>
</dbReference>
<dbReference type="GO" id="GO:0012505">
    <property type="term" value="C:endomembrane system"/>
    <property type="evidence" value="ECO:0007669"/>
    <property type="project" value="UniProtKB-SubCell"/>
</dbReference>
<keyword evidence="9" id="KW-0472">Membrane</keyword>
<evidence type="ECO:0000259" key="11">
    <source>
        <dbReference type="Pfam" id="PF10559"/>
    </source>
</evidence>
<dbReference type="SUPFAM" id="SSF103491">
    <property type="entry name" value="Preprotein translocase SecY subunit"/>
    <property type="match status" value="1"/>
</dbReference>
<organism evidence="13 14">
    <name type="scientific">Capsicum baccatum</name>
    <name type="common">Peruvian pepper</name>
    <dbReference type="NCBI Taxonomy" id="33114"/>
    <lineage>
        <taxon>Eukaryota</taxon>
        <taxon>Viridiplantae</taxon>
        <taxon>Streptophyta</taxon>
        <taxon>Embryophyta</taxon>
        <taxon>Tracheophyta</taxon>
        <taxon>Spermatophyta</taxon>
        <taxon>Magnoliopsida</taxon>
        <taxon>eudicotyledons</taxon>
        <taxon>Gunneridae</taxon>
        <taxon>Pentapetalae</taxon>
        <taxon>asterids</taxon>
        <taxon>lamiids</taxon>
        <taxon>Solanales</taxon>
        <taxon>Solanaceae</taxon>
        <taxon>Solanoideae</taxon>
        <taxon>Capsiceae</taxon>
        <taxon>Capsicum</taxon>
    </lineage>
</organism>
<evidence type="ECO:0000313" key="14">
    <source>
        <dbReference type="Proteomes" id="UP000224567"/>
    </source>
</evidence>
<dbReference type="InterPro" id="IPR023201">
    <property type="entry name" value="SecY_dom_sf"/>
</dbReference>